<protein>
    <submittedName>
        <fullName evidence="7">Transcriptional regulator, TetR family</fullName>
    </submittedName>
</protein>
<dbReference type="PANTHER" id="PTHR30055">
    <property type="entry name" value="HTH-TYPE TRANSCRIPTIONAL REGULATOR RUTR"/>
    <property type="match status" value="1"/>
</dbReference>
<evidence type="ECO:0000313" key="7">
    <source>
        <dbReference type="EMBL" id="KJE25159.1"/>
    </source>
</evidence>
<keyword evidence="3" id="KW-0804">Transcription</keyword>
<reference evidence="7 8" key="2">
    <citation type="journal article" date="2016" name="Genome Announc.">
        <title>Permanent Draft Genome Sequences for Two Variants of Frankia sp. Strain CpI1, the First Frankia Strain Isolated from Root Nodules of Comptonia peregrina.</title>
        <authorList>
            <person name="Oshone R."/>
            <person name="Hurst S.G.IV."/>
            <person name="Abebe-Akele F."/>
            <person name="Simpson S."/>
            <person name="Morris K."/>
            <person name="Thomas W.K."/>
            <person name="Tisa L.S."/>
        </authorList>
    </citation>
    <scope>NUCLEOTIDE SEQUENCE [LARGE SCALE GENOMIC DNA]</scope>
    <source>
        <strain evidence="8">CpI1-S</strain>
    </source>
</reference>
<dbReference type="InterPro" id="IPR050109">
    <property type="entry name" value="HTH-type_TetR-like_transc_reg"/>
</dbReference>
<evidence type="ECO:0000256" key="2">
    <source>
        <dbReference type="ARBA" id="ARBA00023125"/>
    </source>
</evidence>
<dbReference type="Gene3D" id="1.10.10.60">
    <property type="entry name" value="Homeodomain-like"/>
    <property type="match status" value="1"/>
</dbReference>
<dbReference type="PANTHER" id="PTHR30055:SF234">
    <property type="entry name" value="HTH-TYPE TRANSCRIPTIONAL REGULATOR BETI"/>
    <property type="match status" value="1"/>
</dbReference>
<keyword evidence="2 4" id="KW-0238">DNA-binding</keyword>
<dbReference type="FunFam" id="1.10.10.60:FF:000141">
    <property type="entry name" value="TetR family transcriptional regulator"/>
    <property type="match status" value="1"/>
</dbReference>
<dbReference type="GO" id="GO:0003700">
    <property type="term" value="F:DNA-binding transcription factor activity"/>
    <property type="evidence" value="ECO:0007669"/>
    <property type="project" value="TreeGrafter"/>
</dbReference>
<comment type="caution">
    <text evidence="7">The sequence shown here is derived from an EMBL/GenBank/DDBJ whole genome shotgun (WGS) entry which is preliminary data.</text>
</comment>
<dbReference type="GO" id="GO:0045892">
    <property type="term" value="P:negative regulation of DNA-templated transcription"/>
    <property type="evidence" value="ECO:0007669"/>
    <property type="project" value="UniProtKB-ARBA"/>
</dbReference>
<name>A0A0D8BMB9_9ACTN</name>
<evidence type="ECO:0000256" key="5">
    <source>
        <dbReference type="SAM" id="MobiDB-lite"/>
    </source>
</evidence>
<keyword evidence="8" id="KW-1185">Reference proteome</keyword>
<dbReference type="RefSeq" id="WP_082121580.1">
    <property type="nucleotide sequence ID" value="NZ_JYFN01000002.1"/>
</dbReference>
<evidence type="ECO:0000256" key="1">
    <source>
        <dbReference type="ARBA" id="ARBA00023015"/>
    </source>
</evidence>
<dbReference type="SUPFAM" id="SSF46689">
    <property type="entry name" value="Homeodomain-like"/>
    <property type="match status" value="1"/>
</dbReference>
<evidence type="ECO:0000256" key="4">
    <source>
        <dbReference type="PROSITE-ProRule" id="PRU00335"/>
    </source>
</evidence>
<feature type="DNA-binding region" description="H-T-H motif" evidence="4">
    <location>
        <begin position="78"/>
        <end position="97"/>
    </location>
</feature>
<feature type="compositionally biased region" description="Gly residues" evidence="5">
    <location>
        <begin position="13"/>
        <end position="45"/>
    </location>
</feature>
<evidence type="ECO:0000313" key="8">
    <source>
        <dbReference type="Proteomes" id="UP000032545"/>
    </source>
</evidence>
<dbReference type="InterPro" id="IPR023772">
    <property type="entry name" value="DNA-bd_HTH_TetR-type_CS"/>
</dbReference>
<dbReference type="PATRIC" id="fig|1502723.3.peg.329"/>
<keyword evidence="1" id="KW-0805">Transcription regulation</keyword>
<dbReference type="AlphaFoldDB" id="A0A0D8BMB9"/>
<dbReference type="Pfam" id="PF00440">
    <property type="entry name" value="TetR_N"/>
    <property type="match status" value="1"/>
</dbReference>
<gene>
    <name evidence="7" type="ORF">FF36_00292</name>
</gene>
<sequence length="273" mass="27546">MPMSGPDEPTGPYTGGPAGPGAGGSGAGGSAGLGDAGPAGLGAGEQTGLRARRRRRIHDALSAAAITLFLERGFDAVSVAEIAAAAGVSKPTLFAYFPAKEDLILHRILDHRGEAARVVRARAAGVTPLAALESHLLAGLDRREPVTGLNDDPEVLAFHGLVFATPSLLGRVAQYTAGDEQALAAALAEVALPADDLPGAASAFGDVVGAVPAPGDLAAALAAAQIIAVQRVLARENWARLRAGENAAARHPAAVTATRRAFDALSRALPDYA</sequence>
<evidence type="ECO:0000256" key="3">
    <source>
        <dbReference type="ARBA" id="ARBA00023163"/>
    </source>
</evidence>
<organism evidence="7 8">
    <name type="scientific">Frankia torreyi</name>
    <dbReference type="NCBI Taxonomy" id="1856"/>
    <lineage>
        <taxon>Bacteria</taxon>
        <taxon>Bacillati</taxon>
        <taxon>Actinomycetota</taxon>
        <taxon>Actinomycetes</taxon>
        <taxon>Frankiales</taxon>
        <taxon>Frankiaceae</taxon>
        <taxon>Frankia</taxon>
    </lineage>
</organism>
<evidence type="ECO:0000259" key="6">
    <source>
        <dbReference type="PROSITE" id="PS50977"/>
    </source>
</evidence>
<feature type="domain" description="HTH tetR-type" evidence="6">
    <location>
        <begin position="55"/>
        <end position="115"/>
    </location>
</feature>
<dbReference type="PROSITE" id="PS50977">
    <property type="entry name" value="HTH_TETR_2"/>
    <property type="match status" value="1"/>
</dbReference>
<dbReference type="EMBL" id="JYFN01000002">
    <property type="protein sequence ID" value="KJE25159.1"/>
    <property type="molecule type" value="Genomic_DNA"/>
</dbReference>
<accession>A0A0D8BMB9</accession>
<dbReference type="Proteomes" id="UP000032545">
    <property type="component" value="Unassembled WGS sequence"/>
</dbReference>
<dbReference type="PRINTS" id="PR00455">
    <property type="entry name" value="HTHTETR"/>
</dbReference>
<dbReference type="InterPro" id="IPR001647">
    <property type="entry name" value="HTH_TetR"/>
</dbReference>
<proteinExistence type="predicted"/>
<feature type="region of interest" description="Disordered" evidence="5">
    <location>
        <begin position="1"/>
        <end position="47"/>
    </location>
</feature>
<dbReference type="Gene3D" id="1.10.357.10">
    <property type="entry name" value="Tetracycline Repressor, domain 2"/>
    <property type="match status" value="1"/>
</dbReference>
<dbReference type="PROSITE" id="PS01081">
    <property type="entry name" value="HTH_TETR_1"/>
    <property type="match status" value="1"/>
</dbReference>
<reference evidence="8" key="1">
    <citation type="submission" date="2015-02" db="EMBL/GenBank/DDBJ databases">
        <title>Draft Genome of Frankia sp. CpI1-S.</title>
        <authorList>
            <person name="Oshone R.T."/>
            <person name="Ngom M."/>
            <person name="Ghodhbane-Gtari F."/>
            <person name="Gtari M."/>
            <person name="Morris K."/>
            <person name="Thomas K."/>
            <person name="Sen A."/>
            <person name="Tisa L.S."/>
        </authorList>
    </citation>
    <scope>NUCLEOTIDE SEQUENCE [LARGE SCALE GENOMIC DNA]</scope>
    <source>
        <strain evidence="8">CpI1-S</strain>
    </source>
</reference>
<dbReference type="GO" id="GO:0000976">
    <property type="term" value="F:transcription cis-regulatory region binding"/>
    <property type="evidence" value="ECO:0007669"/>
    <property type="project" value="TreeGrafter"/>
</dbReference>
<dbReference type="InterPro" id="IPR009057">
    <property type="entry name" value="Homeodomain-like_sf"/>
</dbReference>